<organism evidence="2 3">
    <name type="scientific">Alternaria dauci</name>
    <dbReference type="NCBI Taxonomy" id="48095"/>
    <lineage>
        <taxon>Eukaryota</taxon>
        <taxon>Fungi</taxon>
        <taxon>Dikarya</taxon>
        <taxon>Ascomycota</taxon>
        <taxon>Pezizomycotina</taxon>
        <taxon>Dothideomycetes</taxon>
        <taxon>Pleosporomycetidae</taxon>
        <taxon>Pleosporales</taxon>
        <taxon>Pleosporineae</taxon>
        <taxon>Pleosporaceae</taxon>
        <taxon>Alternaria</taxon>
        <taxon>Alternaria sect. Porri</taxon>
    </lineage>
</organism>
<dbReference type="RefSeq" id="XP_069308751.1">
    <property type="nucleotide sequence ID" value="XM_069449796.1"/>
</dbReference>
<dbReference type="GeneID" id="96082526"/>
<feature type="compositionally biased region" description="Basic and acidic residues" evidence="1">
    <location>
        <begin position="1"/>
        <end position="14"/>
    </location>
</feature>
<sequence length="266" mass="29338">MTSEENAFKKKPLEKSMTNRKQKKPAATPQAQRPAPAKVSAETTPPIAAAAPQAVQFTSFAQAMQAAATRLVPHNYTPPANDPSFPKDDAAHKVYIRRMYDAYIDTSQCIDRATVPTFDSQLAKHSSHPHSAPITPVMISTICWHLLSIAMDLHTRGPVCLNVFDPAKLKQVYAHRGLTFEKRIDAVCELLRTSKSRCVSLLKLDGLGMVVANAPMLCRQARANHASNGQRQDFLVNGKDAGRKRMAADMDRDEAEMGHASELDEY</sequence>
<dbReference type="EMBL" id="JBHGVX010000002">
    <property type="protein sequence ID" value="KAL1798167.1"/>
    <property type="molecule type" value="Genomic_DNA"/>
</dbReference>
<feature type="compositionally biased region" description="Low complexity" evidence="1">
    <location>
        <begin position="25"/>
        <end position="38"/>
    </location>
</feature>
<accession>A0ABR3UPG4</accession>
<protein>
    <submittedName>
        <fullName evidence="2">Uncharacterized protein</fullName>
    </submittedName>
</protein>
<comment type="caution">
    <text evidence="2">The sequence shown here is derived from an EMBL/GenBank/DDBJ whole genome shotgun (WGS) entry which is preliminary data.</text>
</comment>
<name>A0ABR3UPG4_9PLEO</name>
<evidence type="ECO:0000313" key="3">
    <source>
        <dbReference type="Proteomes" id="UP001578633"/>
    </source>
</evidence>
<evidence type="ECO:0000313" key="2">
    <source>
        <dbReference type="EMBL" id="KAL1798167.1"/>
    </source>
</evidence>
<reference evidence="2 3" key="1">
    <citation type="submission" date="2024-09" db="EMBL/GenBank/DDBJ databases">
        <title>T2T genomes of carrot and Alternaria dauci and their utility for understanding host-pathogen interaction during carrot leaf blight disease.</title>
        <authorList>
            <person name="Liu W."/>
            <person name="Xu S."/>
            <person name="Ou C."/>
            <person name="Liu X."/>
            <person name="Zhuang F."/>
            <person name="Deng X.W."/>
        </authorList>
    </citation>
    <scope>NUCLEOTIDE SEQUENCE [LARGE SCALE GENOMIC DNA]</scope>
    <source>
        <strain evidence="2 3">A2016</strain>
    </source>
</reference>
<feature type="region of interest" description="Disordered" evidence="1">
    <location>
        <begin position="1"/>
        <end position="45"/>
    </location>
</feature>
<keyword evidence="3" id="KW-1185">Reference proteome</keyword>
<proteinExistence type="predicted"/>
<gene>
    <name evidence="2" type="ORF">ACET3X_002204</name>
</gene>
<dbReference type="Proteomes" id="UP001578633">
    <property type="component" value="Chromosome 2"/>
</dbReference>
<evidence type="ECO:0000256" key="1">
    <source>
        <dbReference type="SAM" id="MobiDB-lite"/>
    </source>
</evidence>